<evidence type="ECO:0000313" key="9">
    <source>
        <dbReference type="EMBL" id="QSE98976.1"/>
    </source>
</evidence>
<dbReference type="Proteomes" id="UP000662783">
    <property type="component" value="Chromosome"/>
</dbReference>
<name>A0A975A223_9BACT</name>
<evidence type="ECO:0000313" key="10">
    <source>
        <dbReference type="Proteomes" id="UP000662783"/>
    </source>
</evidence>
<feature type="transmembrane region" description="Helical" evidence="6">
    <location>
        <begin position="765"/>
        <end position="788"/>
    </location>
</feature>
<evidence type="ECO:0000256" key="4">
    <source>
        <dbReference type="ARBA" id="ARBA00022989"/>
    </source>
</evidence>
<comment type="subcellular location">
    <subcellularLocation>
        <location evidence="1">Cell membrane</location>
        <topology evidence="1">Multi-pass membrane protein</topology>
    </subcellularLocation>
</comment>
<dbReference type="KEGG" id="fuv:JR347_07795"/>
<dbReference type="Pfam" id="PF12704">
    <property type="entry name" value="MacB_PCD"/>
    <property type="match status" value="1"/>
</dbReference>
<evidence type="ECO:0000256" key="1">
    <source>
        <dbReference type="ARBA" id="ARBA00004651"/>
    </source>
</evidence>
<feature type="transmembrane region" description="Helical" evidence="6">
    <location>
        <begin position="431"/>
        <end position="454"/>
    </location>
</feature>
<keyword evidence="10" id="KW-1185">Reference proteome</keyword>
<feature type="transmembrane region" description="Helical" evidence="6">
    <location>
        <begin position="292"/>
        <end position="317"/>
    </location>
</feature>
<evidence type="ECO:0000256" key="3">
    <source>
        <dbReference type="ARBA" id="ARBA00022692"/>
    </source>
</evidence>
<keyword evidence="3 6" id="KW-0812">Transmembrane</keyword>
<keyword evidence="4 6" id="KW-1133">Transmembrane helix</keyword>
<dbReference type="InterPro" id="IPR003838">
    <property type="entry name" value="ABC3_permease_C"/>
</dbReference>
<dbReference type="PANTHER" id="PTHR30572:SF18">
    <property type="entry name" value="ABC-TYPE MACROLIDE FAMILY EXPORT SYSTEM PERMEASE COMPONENT 2"/>
    <property type="match status" value="1"/>
</dbReference>
<dbReference type="InterPro" id="IPR050250">
    <property type="entry name" value="Macrolide_Exporter_MacB"/>
</dbReference>
<evidence type="ECO:0000259" key="8">
    <source>
        <dbReference type="Pfam" id="PF12704"/>
    </source>
</evidence>
<dbReference type="PANTHER" id="PTHR30572">
    <property type="entry name" value="MEMBRANE COMPONENT OF TRANSPORTER-RELATED"/>
    <property type="match status" value="1"/>
</dbReference>
<organism evidence="9 10">
    <name type="scientific">Fulvivirga lutea</name>
    <dbReference type="NCBI Taxonomy" id="2810512"/>
    <lineage>
        <taxon>Bacteria</taxon>
        <taxon>Pseudomonadati</taxon>
        <taxon>Bacteroidota</taxon>
        <taxon>Cytophagia</taxon>
        <taxon>Cytophagales</taxon>
        <taxon>Fulvivirgaceae</taxon>
        <taxon>Fulvivirga</taxon>
    </lineage>
</organism>
<feature type="transmembrane region" description="Helical" evidence="6">
    <location>
        <begin position="679"/>
        <end position="698"/>
    </location>
</feature>
<feature type="transmembrane region" description="Helical" evidence="6">
    <location>
        <begin position="385"/>
        <end position="410"/>
    </location>
</feature>
<dbReference type="InterPro" id="IPR025857">
    <property type="entry name" value="MacB_PCD"/>
</dbReference>
<sequence length="802" mass="89831">MIKSYLVLAFRRFLKSRVFSLINIIGLSLGITCCLLIAIFAFHEYSYDRHNAQAERLYIVNYQLEFGNRVLELPQTPALLTNEVKKFEGVEKASRLYKISNAMLSSEDESFIEEFGYAVDSDFLNMFTFQTLAGSIEKGFTTSNEIILTDKLAVKYFGNQTAIGKTICLDKENCYQVLAVINDLPTNSNFEFDYLLPFDHVEKSGRQLDSWGRIFSFTYVLLDAKNDLNSFNENLDNLVAGLNEERDGQKVGQMYAQNILDIHWGINTITGEVNDNLSGGLKNLGSLRLLKIYLGIAGIILIIAIINFVNLSISIYVKRIKNVGLQKAIGASRVQLVFGYLLESTFYVLLATAFALLVADLLLPTFNQLLEVNLTIQQFLNQVNIFWLIISMAGFILLCGLLSGLYPALLITKVSFAQATHNKMNFGANGLITHVLIICQFAVAMVFVIGMFVVTDQLKYVQNLDWGFDKDELVTINLYGDLQSDIQALDNSLSELGVVERVAFTKSFPRGVSSRGTFNWEGKNPDNKVIFDMISASPNFLTTSGIKLVEGEVPYLLNNDSSYYHIINKKAYQEMLPDFKGREDEIIGSVLDGGKITGIVDDFMLWSAYEDISPVVIRISNVEKWRKALVKVNSSQGIEVAGTLEAAYKKHSPDYPFEMNFVDDDLDTRYSSAVRTKRIYSIGSILTIIISSLGLFGISAHSTQKRIKEIGIRKVLGASVQSIIKLMSKEYILLALISIIIAAPVAYYVLNNWLDNFHRKIEFNILPFIIGTLLTTIITVITVGIHAIKSARLNPAETLKTE</sequence>
<evidence type="ECO:0000259" key="7">
    <source>
        <dbReference type="Pfam" id="PF02687"/>
    </source>
</evidence>
<accession>A0A975A223</accession>
<dbReference type="Pfam" id="PF02687">
    <property type="entry name" value="FtsX"/>
    <property type="match status" value="2"/>
</dbReference>
<proteinExistence type="predicted"/>
<feature type="transmembrane region" description="Helical" evidence="6">
    <location>
        <begin position="21"/>
        <end position="42"/>
    </location>
</feature>
<gene>
    <name evidence="9" type="ORF">JR347_07795</name>
</gene>
<dbReference type="GO" id="GO:0005886">
    <property type="term" value="C:plasma membrane"/>
    <property type="evidence" value="ECO:0007669"/>
    <property type="project" value="UniProtKB-SubCell"/>
</dbReference>
<feature type="domain" description="ABC3 transporter permease C-terminal" evidence="7">
    <location>
        <begin position="296"/>
        <end position="415"/>
    </location>
</feature>
<keyword evidence="5 6" id="KW-0472">Membrane</keyword>
<evidence type="ECO:0000256" key="2">
    <source>
        <dbReference type="ARBA" id="ARBA00022475"/>
    </source>
</evidence>
<feature type="transmembrane region" description="Helical" evidence="6">
    <location>
        <begin position="731"/>
        <end position="750"/>
    </location>
</feature>
<feature type="domain" description="ABC3 transporter permease C-terminal" evidence="7">
    <location>
        <begin position="682"/>
        <end position="795"/>
    </location>
</feature>
<keyword evidence="2" id="KW-1003">Cell membrane</keyword>
<feature type="transmembrane region" description="Helical" evidence="6">
    <location>
        <begin position="338"/>
        <end position="365"/>
    </location>
</feature>
<protein>
    <submittedName>
        <fullName evidence="9">ABC transporter permease</fullName>
    </submittedName>
</protein>
<dbReference type="GO" id="GO:0022857">
    <property type="term" value="F:transmembrane transporter activity"/>
    <property type="evidence" value="ECO:0007669"/>
    <property type="project" value="TreeGrafter"/>
</dbReference>
<evidence type="ECO:0000256" key="5">
    <source>
        <dbReference type="ARBA" id="ARBA00023136"/>
    </source>
</evidence>
<reference evidence="9" key="1">
    <citation type="submission" date="2021-02" db="EMBL/GenBank/DDBJ databases">
        <title>Fulvivirga sp. S481 isolated from sea water.</title>
        <authorList>
            <person name="Bae S.S."/>
            <person name="Baek K."/>
        </authorList>
    </citation>
    <scope>NUCLEOTIDE SEQUENCE</scope>
    <source>
        <strain evidence="9">S481</strain>
    </source>
</reference>
<evidence type="ECO:0000256" key="6">
    <source>
        <dbReference type="SAM" id="Phobius"/>
    </source>
</evidence>
<dbReference type="AlphaFoldDB" id="A0A975A223"/>
<dbReference type="EMBL" id="CP070608">
    <property type="protein sequence ID" value="QSE98976.1"/>
    <property type="molecule type" value="Genomic_DNA"/>
</dbReference>
<feature type="domain" description="MacB-like periplasmic core" evidence="8">
    <location>
        <begin position="20"/>
        <end position="237"/>
    </location>
</feature>